<dbReference type="OrthoDB" id="6767540at2759"/>
<feature type="compositionally biased region" description="Polar residues" evidence="1">
    <location>
        <begin position="1"/>
        <end position="11"/>
    </location>
</feature>
<name>A0A6H5HZZ7_9HYME</name>
<evidence type="ECO:0000256" key="1">
    <source>
        <dbReference type="SAM" id="MobiDB-lite"/>
    </source>
</evidence>
<protein>
    <submittedName>
        <fullName evidence="2">Uncharacterized protein</fullName>
    </submittedName>
</protein>
<dbReference type="EMBL" id="CADCXV010000324">
    <property type="protein sequence ID" value="CAB0029498.1"/>
    <property type="molecule type" value="Genomic_DNA"/>
</dbReference>
<evidence type="ECO:0000313" key="3">
    <source>
        <dbReference type="Proteomes" id="UP000479190"/>
    </source>
</evidence>
<feature type="region of interest" description="Disordered" evidence="1">
    <location>
        <begin position="1"/>
        <end position="25"/>
    </location>
</feature>
<evidence type="ECO:0000313" key="2">
    <source>
        <dbReference type="EMBL" id="CAB0029498.1"/>
    </source>
</evidence>
<dbReference type="Proteomes" id="UP000479190">
    <property type="component" value="Unassembled WGS sequence"/>
</dbReference>
<organism evidence="2 3">
    <name type="scientific">Trichogramma brassicae</name>
    <dbReference type="NCBI Taxonomy" id="86971"/>
    <lineage>
        <taxon>Eukaryota</taxon>
        <taxon>Metazoa</taxon>
        <taxon>Ecdysozoa</taxon>
        <taxon>Arthropoda</taxon>
        <taxon>Hexapoda</taxon>
        <taxon>Insecta</taxon>
        <taxon>Pterygota</taxon>
        <taxon>Neoptera</taxon>
        <taxon>Endopterygota</taxon>
        <taxon>Hymenoptera</taxon>
        <taxon>Apocrita</taxon>
        <taxon>Proctotrupomorpha</taxon>
        <taxon>Chalcidoidea</taxon>
        <taxon>Trichogrammatidae</taxon>
        <taxon>Trichogramma</taxon>
    </lineage>
</organism>
<feature type="non-terminal residue" evidence="2">
    <location>
        <position position="221"/>
    </location>
</feature>
<accession>A0A6H5HZZ7</accession>
<keyword evidence="3" id="KW-1185">Reference proteome</keyword>
<reference evidence="2 3" key="1">
    <citation type="submission" date="2020-02" db="EMBL/GenBank/DDBJ databases">
        <authorList>
            <person name="Ferguson B K."/>
        </authorList>
    </citation>
    <scope>NUCLEOTIDE SEQUENCE [LARGE SCALE GENOMIC DNA]</scope>
</reference>
<sequence>MARSRSLTNTPARPRAHTHTHPSTEGLAITLAATLKHLRLDVGSPRDYLVLLLTQVTLDHVHTKYSATRETLLLKYRPLPFTGSEVNNTHNVSYGGSNSVTNVSAYSSSHQYTASSGGGVEAGARAGSGGTVVATTCSSSSSLSSPSGVLYGRNVGGGGGGADGRIKDQDVVVLLPPGKSRTPRIKHKLATRHMSEVMVVQEKADEKIFIDFECKDLKPEF</sequence>
<dbReference type="AlphaFoldDB" id="A0A6H5HZZ7"/>
<proteinExistence type="predicted"/>
<gene>
    <name evidence="2" type="ORF">TBRA_LOCUS1534</name>
</gene>